<sequence length="101" mass="11493">ENNRISAGVTQFDFKLDGASPHGLARYSEVSNNRFRPGEKEFLPEGIRDLPPGISVLPSTGVSRGFNNATPWSHTHRNYTNLFLTYDHDFNDDWSFKVSYN</sequence>
<dbReference type="AlphaFoldDB" id="A0AAP8HUL6"/>
<dbReference type="InterPro" id="IPR036942">
    <property type="entry name" value="Beta-barrel_TonB_sf"/>
</dbReference>
<feature type="non-terminal residue" evidence="4">
    <location>
        <position position="101"/>
    </location>
</feature>
<protein>
    <submittedName>
        <fullName evidence="4">TonB-dependent receptor</fullName>
    </submittedName>
</protein>
<dbReference type="SUPFAM" id="SSF56935">
    <property type="entry name" value="Porins"/>
    <property type="match status" value="1"/>
</dbReference>
<keyword evidence="3" id="KW-0998">Cell outer membrane</keyword>
<dbReference type="Gene3D" id="2.40.170.20">
    <property type="entry name" value="TonB-dependent receptor, beta-barrel domain"/>
    <property type="match status" value="1"/>
</dbReference>
<evidence type="ECO:0000256" key="3">
    <source>
        <dbReference type="ARBA" id="ARBA00023237"/>
    </source>
</evidence>
<proteinExistence type="predicted"/>
<evidence type="ECO:0000256" key="1">
    <source>
        <dbReference type="ARBA" id="ARBA00004442"/>
    </source>
</evidence>
<name>A0AAP8HUL6_ECOLX</name>
<accession>A0AAP8HUL6</accession>
<evidence type="ECO:0000313" key="5">
    <source>
        <dbReference type="Proteomes" id="UP000233549"/>
    </source>
</evidence>
<dbReference type="Proteomes" id="UP000233549">
    <property type="component" value="Unassembled WGS sequence"/>
</dbReference>
<keyword evidence="2" id="KW-0472">Membrane</keyword>
<gene>
    <name evidence="4" type="ORF">CWS33_30870</name>
</gene>
<reference evidence="4 5" key="1">
    <citation type="submission" date="2017-12" db="EMBL/GenBank/DDBJ databases">
        <title>Rapid rising of carbapenem-resistant Enterobacteriaceae(CRE) and emergence of colistin resistance genemcr-1 in CRE in the hospital of Henan, China.</title>
        <authorList>
            <person name="Sun Q."/>
            <person name="Zhang R."/>
            <person name="Li Y."/>
            <person name="Shen Y."/>
            <person name="Zhang Y."/>
            <person name="Yang J."/>
            <person name="Shu L."/>
            <person name="Zhou H."/>
            <person name="Wang Y."/>
            <person name="Wang B."/>
            <person name="Shen Z."/>
        </authorList>
    </citation>
    <scope>NUCLEOTIDE SEQUENCE [LARGE SCALE GENOMIC DNA]</scope>
    <source>
        <strain evidence="4 5">3512</strain>
    </source>
</reference>
<comment type="caution">
    <text evidence="4">The sequence shown here is derived from an EMBL/GenBank/DDBJ whole genome shotgun (WGS) entry which is preliminary data.</text>
</comment>
<evidence type="ECO:0000256" key="2">
    <source>
        <dbReference type="ARBA" id="ARBA00023136"/>
    </source>
</evidence>
<feature type="non-terminal residue" evidence="4">
    <location>
        <position position="1"/>
    </location>
</feature>
<dbReference type="EMBL" id="PITP01000758">
    <property type="protein sequence ID" value="PKD78325.1"/>
    <property type="molecule type" value="Genomic_DNA"/>
</dbReference>
<organism evidence="4 5">
    <name type="scientific">Escherichia coli</name>
    <dbReference type="NCBI Taxonomy" id="562"/>
    <lineage>
        <taxon>Bacteria</taxon>
        <taxon>Pseudomonadati</taxon>
        <taxon>Pseudomonadota</taxon>
        <taxon>Gammaproteobacteria</taxon>
        <taxon>Enterobacterales</taxon>
        <taxon>Enterobacteriaceae</taxon>
        <taxon>Escherichia</taxon>
    </lineage>
</organism>
<comment type="subcellular location">
    <subcellularLocation>
        <location evidence="1">Cell outer membrane</location>
    </subcellularLocation>
</comment>
<evidence type="ECO:0000313" key="4">
    <source>
        <dbReference type="EMBL" id="PKD78325.1"/>
    </source>
</evidence>
<dbReference type="GO" id="GO:0009279">
    <property type="term" value="C:cell outer membrane"/>
    <property type="evidence" value="ECO:0007669"/>
    <property type="project" value="UniProtKB-SubCell"/>
</dbReference>
<keyword evidence="4" id="KW-0675">Receptor</keyword>
<dbReference type="RefSeq" id="WP_213080740.1">
    <property type="nucleotide sequence ID" value="NZ_PITP01000758.1"/>
</dbReference>